<dbReference type="Proteomes" id="UP000664161">
    <property type="component" value="Unassembled WGS sequence"/>
</dbReference>
<evidence type="ECO:0000256" key="2">
    <source>
        <dbReference type="ARBA" id="ARBA00001936"/>
    </source>
</evidence>
<dbReference type="InterPro" id="IPR006674">
    <property type="entry name" value="HD_domain"/>
</dbReference>
<dbReference type="SUPFAM" id="SSF109604">
    <property type="entry name" value="HD-domain/PDEase-like"/>
    <property type="match status" value="1"/>
</dbReference>
<dbReference type="Pfam" id="PF13023">
    <property type="entry name" value="HD_3"/>
    <property type="match status" value="1"/>
</dbReference>
<evidence type="ECO:0000256" key="8">
    <source>
        <dbReference type="SAM" id="MobiDB-lite"/>
    </source>
</evidence>
<accession>A0AAW4IPH3</accession>
<dbReference type="EC" id="3.1.3.89" evidence="5"/>
<keyword evidence="11" id="KW-1185">Reference proteome</keyword>
<name>A0AAW4IPH3_9GAMM</name>
<dbReference type="PANTHER" id="PTHR11845:SF13">
    <property type="entry name" value="5'-DEOXYNUCLEOTIDASE HDDC2"/>
    <property type="match status" value="1"/>
</dbReference>
<dbReference type="SMART" id="SM00471">
    <property type="entry name" value="HDc"/>
    <property type="match status" value="1"/>
</dbReference>
<feature type="domain" description="HD/PDEase" evidence="9">
    <location>
        <begin position="55"/>
        <end position="171"/>
    </location>
</feature>
<comment type="cofactor">
    <cofactor evidence="3">
        <name>Co(2+)</name>
        <dbReference type="ChEBI" id="CHEBI:48828"/>
    </cofactor>
</comment>
<evidence type="ECO:0000256" key="7">
    <source>
        <dbReference type="ARBA" id="ARBA00022801"/>
    </source>
</evidence>
<dbReference type="GO" id="GO:0002953">
    <property type="term" value="F:5'-deoxynucleotidase activity"/>
    <property type="evidence" value="ECO:0007669"/>
    <property type="project" value="UniProtKB-EC"/>
</dbReference>
<evidence type="ECO:0000313" key="11">
    <source>
        <dbReference type="Proteomes" id="UP000664161"/>
    </source>
</evidence>
<feature type="region of interest" description="Disordered" evidence="8">
    <location>
        <begin position="1"/>
        <end position="21"/>
    </location>
</feature>
<organism evidence="10 11">
    <name type="scientific">Psychrobacter halodurans</name>
    <dbReference type="NCBI Taxonomy" id="2818439"/>
    <lineage>
        <taxon>Bacteria</taxon>
        <taxon>Pseudomonadati</taxon>
        <taxon>Pseudomonadota</taxon>
        <taxon>Gammaproteobacteria</taxon>
        <taxon>Moraxellales</taxon>
        <taxon>Moraxellaceae</taxon>
        <taxon>Psychrobacter</taxon>
    </lineage>
</organism>
<reference evidence="10 11" key="1">
    <citation type="submission" date="2021-03" db="EMBL/GenBank/DDBJ databases">
        <authorList>
            <person name="Shang D.-D."/>
            <person name="Du Z.-J."/>
            <person name="Chen G.-J."/>
        </authorList>
    </citation>
    <scope>NUCLEOTIDE SEQUENCE [LARGE SCALE GENOMIC DNA]</scope>
    <source>
        <strain evidence="10 11">F2608</strain>
    </source>
</reference>
<dbReference type="GO" id="GO:0046872">
    <property type="term" value="F:metal ion binding"/>
    <property type="evidence" value="ECO:0007669"/>
    <property type="project" value="UniProtKB-KW"/>
</dbReference>
<evidence type="ECO:0000256" key="1">
    <source>
        <dbReference type="ARBA" id="ARBA00001638"/>
    </source>
</evidence>
<evidence type="ECO:0000256" key="5">
    <source>
        <dbReference type="ARBA" id="ARBA00012964"/>
    </source>
</evidence>
<comment type="catalytic activity">
    <reaction evidence="1">
        <text>a 2'-deoxyribonucleoside 5'-phosphate + H2O = a 2'-deoxyribonucleoside + phosphate</text>
        <dbReference type="Rhea" id="RHEA:36167"/>
        <dbReference type="ChEBI" id="CHEBI:15377"/>
        <dbReference type="ChEBI" id="CHEBI:18274"/>
        <dbReference type="ChEBI" id="CHEBI:43474"/>
        <dbReference type="ChEBI" id="CHEBI:65317"/>
        <dbReference type="EC" id="3.1.3.89"/>
    </reaction>
</comment>
<sequence length="217" mass="24500">MPSNHSIHQTPSNDNALTDTAPADHINMDDVTHFLLELDALKRVNRRSYVTQTTRRENSAEHSWHLAMACWSIAELFALDVNHEQLLKMALVHDLGEIDAGDTFLYDNTRHTAHIEERQGMARLQAERGNGIANLAAVWEAQETGDSKEAQLLRVVDRLLPFLLNLNTNGQTWIELGVTRSQVAGAHAFIKDSFSPIHDWLSQRIDYATKQGWLIDA</sequence>
<evidence type="ECO:0000259" key="9">
    <source>
        <dbReference type="SMART" id="SM00471"/>
    </source>
</evidence>
<evidence type="ECO:0000313" key="10">
    <source>
        <dbReference type="EMBL" id="MBO1517354.1"/>
    </source>
</evidence>
<dbReference type="InterPro" id="IPR039356">
    <property type="entry name" value="YfbR/HDDC2"/>
</dbReference>
<dbReference type="EMBL" id="JAGBKN010000016">
    <property type="protein sequence ID" value="MBO1517354.1"/>
    <property type="molecule type" value="Genomic_DNA"/>
</dbReference>
<keyword evidence="6" id="KW-0479">Metal-binding</keyword>
<evidence type="ECO:0000256" key="6">
    <source>
        <dbReference type="ARBA" id="ARBA00022723"/>
    </source>
</evidence>
<evidence type="ECO:0000256" key="4">
    <source>
        <dbReference type="ARBA" id="ARBA00011738"/>
    </source>
</evidence>
<dbReference type="AlphaFoldDB" id="A0AAW4IPH3"/>
<dbReference type="InterPro" id="IPR003607">
    <property type="entry name" value="HD/PDEase_dom"/>
</dbReference>
<dbReference type="GO" id="GO:0005737">
    <property type="term" value="C:cytoplasm"/>
    <property type="evidence" value="ECO:0007669"/>
    <property type="project" value="TreeGrafter"/>
</dbReference>
<dbReference type="Gene3D" id="1.10.3210.10">
    <property type="entry name" value="Hypothetical protein af1432"/>
    <property type="match status" value="1"/>
</dbReference>
<comment type="subunit">
    <text evidence="4">Homodimer.</text>
</comment>
<gene>
    <name evidence="10" type="ORF">J3491_08410</name>
</gene>
<comment type="cofactor">
    <cofactor evidence="2">
        <name>Mn(2+)</name>
        <dbReference type="ChEBI" id="CHEBI:29035"/>
    </cofactor>
</comment>
<proteinExistence type="predicted"/>
<keyword evidence="7" id="KW-0378">Hydrolase</keyword>
<comment type="caution">
    <text evidence="10">The sequence shown here is derived from an EMBL/GenBank/DDBJ whole genome shotgun (WGS) entry which is preliminary data.</text>
</comment>
<evidence type="ECO:0000256" key="3">
    <source>
        <dbReference type="ARBA" id="ARBA00001941"/>
    </source>
</evidence>
<feature type="compositionally biased region" description="Polar residues" evidence="8">
    <location>
        <begin position="1"/>
        <end position="18"/>
    </location>
</feature>
<dbReference type="RefSeq" id="WP_207969820.1">
    <property type="nucleotide sequence ID" value="NZ_JAGBKN010000016.1"/>
</dbReference>
<dbReference type="PANTHER" id="PTHR11845">
    <property type="entry name" value="5'-DEOXYNUCLEOTIDASE HDDC2"/>
    <property type="match status" value="1"/>
</dbReference>
<protein>
    <recommendedName>
        <fullName evidence="5">5'-deoxynucleotidase</fullName>
        <ecNumber evidence="5">3.1.3.89</ecNumber>
    </recommendedName>
</protein>